<dbReference type="AlphaFoldDB" id="A0A9D1HQ71"/>
<dbReference type="EMBL" id="DVMJ01000049">
    <property type="protein sequence ID" value="HIU13489.1"/>
    <property type="molecule type" value="Genomic_DNA"/>
</dbReference>
<sequence>MGKWSSIGALMNKIENNQMLSEAKRLLDQDRWDRLRQSYRQLFWFQITPVFVFVIAIILVFFFCPTTAADLTQIKAAIILFGTAFFVLVFFPVWLILSQFVVGRLWHRYAKWYRQGGSLVELDRIMADSERKNKGGTSL</sequence>
<feature type="transmembrane region" description="Helical" evidence="1">
    <location>
        <begin position="76"/>
        <end position="97"/>
    </location>
</feature>
<proteinExistence type="predicted"/>
<organism evidence="2 3">
    <name type="scientific">Candidatus Fimiplasma intestinipullorum</name>
    <dbReference type="NCBI Taxonomy" id="2840825"/>
    <lineage>
        <taxon>Bacteria</taxon>
        <taxon>Bacillati</taxon>
        <taxon>Bacillota</taxon>
        <taxon>Clostridia</taxon>
        <taxon>Eubacteriales</taxon>
        <taxon>Candidatus Fimiplasma</taxon>
    </lineage>
</organism>
<evidence type="ECO:0000313" key="2">
    <source>
        <dbReference type="EMBL" id="HIU13489.1"/>
    </source>
</evidence>
<dbReference type="Proteomes" id="UP000824175">
    <property type="component" value="Unassembled WGS sequence"/>
</dbReference>
<evidence type="ECO:0000313" key="3">
    <source>
        <dbReference type="Proteomes" id="UP000824175"/>
    </source>
</evidence>
<comment type="caution">
    <text evidence="2">The sequence shown here is derived from an EMBL/GenBank/DDBJ whole genome shotgun (WGS) entry which is preliminary data.</text>
</comment>
<gene>
    <name evidence="2" type="ORF">IAD15_05410</name>
</gene>
<keyword evidence="1" id="KW-1133">Transmembrane helix</keyword>
<reference evidence="2" key="2">
    <citation type="journal article" date="2021" name="PeerJ">
        <title>Extensive microbial diversity within the chicken gut microbiome revealed by metagenomics and culture.</title>
        <authorList>
            <person name="Gilroy R."/>
            <person name="Ravi A."/>
            <person name="Getino M."/>
            <person name="Pursley I."/>
            <person name="Horton D.L."/>
            <person name="Alikhan N.F."/>
            <person name="Baker D."/>
            <person name="Gharbi K."/>
            <person name="Hall N."/>
            <person name="Watson M."/>
            <person name="Adriaenssens E.M."/>
            <person name="Foster-Nyarko E."/>
            <person name="Jarju S."/>
            <person name="Secka A."/>
            <person name="Antonio M."/>
            <person name="Oren A."/>
            <person name="Chaudhuri R.R."/>
            <person name="La Ragione R."/>
            <person name="Hildebrand F."/>
            <person name="Pallen M.J."/>
        </authorList>
    </citation>
    <scope>NUCLEOTIDE SEQUENCE</scope>
    <source>
        <strain evidence="2">CHK195-11698</strain>
    </source>
</reference>
<reference evidence="2" key="1">
    <citation type="submission" date="2020-10" db="EMBL/GenBank/DDBJ databases">
        <authorList>
            <person name="Gilroy R."/>
        </authorList>
    </citation>
    <scope>NUCLEOTIDE SEQUENCE</scope>
    <source>
        <strain evidence="2">CHK195-11698</strain>
    </source>
</reference>
<keyword evidence="1" id="KW-0472">Membrane</keyword>
<protein>
    <submittedName>
        <fullName evidence="2">Uncharacterized protein</fullName>
    </submittedName>
</protein>
<evidence type="ECO:0000256" key="1">
    <source>
        <dbReference type="SAM" id="Phobius"/>
    </source>
</evidence>
<feature type="transmembrane region" description="Helical" evidence="1">
    <location>
        <begin position="42"/>
        <end position="64"/>
    </location>
</feature>
<keyword evidence="1" id="KW-0812">Transmembrane</keyword>
<accession>A0A9D1HQ71</accession>
<name>A0A9D1HQ71_9FIRM</name>